<dbReference type="PATRIC" id="fig|1279460.3.peg.2274"/>
<sequence>MIFYVWFDEQAAQLRFNCISAEHKIPPFNVEIKLVALMKLLLIS</sequence>
<evidence type="ECO:0000313" key="2">
    <source>
        <dbReference type="Proteomes" id="UP000056502"/>
    </source>
</evidence>
<dbReference type="EMBL" id="CP012603">
    <property type="protein sequence ID" value="ALE39439.1"/>
    <property type="molecule type" value="Genomic_DNA"/>
</dbReference>
<evidence type="ECO:0000313" key="1">
    <source>
        <dbReference type="EMBL" id="ALE39439.1"/>
    </source>
</evidence>
<organism evidence="1">
    <name type="scientific">Leptospira interrogans serovar Hardjo str. Norma</name>
    <dbReference type="NCBI Taxonomy" id="1279460"/>
    <lineage>
        <taxon>Bacteria</taxon>
        <taxon>Pseudomonadati</taxon>
        <taxon>Spirochaetota</taxon>
        <taxon>Spirochaetia</taxon>
        <taxon>Leptospirales</taxon>
        <taxon>Leptospiraceae</taxon>
        <taxon>Leptospira</taxon>
    </lineage>
</organism>
<accession>A0A0M4N8Y9</accession>
<reference evidence="1 2" key="1">
    <citation type="journal article" date="2015" name="Genome Announc.">
        <title>Whole-Genome Sequence of Leptospira interrogans Serovar Hardjo Subtype Hardjoprajitno Strain Norma, Isolated from Cattle in a Leptospirosis Outbreak in Brazil.</title>
        <authorList>
            <person name="Cosate M.R."/>
            <person name="Soares S.C."/>
            <person name="Mendes T.A."/>
            <person name="Raittz R.T."/>
            <person name="Moreira E.C."/>
            <person name="Leite R."/>
            <person name="Fernandes G.R."/>
            <person name="Haddad J.P."/>
            <person name="Ortega J.M."/>
        </authorList>
    </citation>
    <scope>NUCLEOTIDE SEQUENCE [LARGE SCALE GENOMIC DNA]</scope>
    <source>
        <strain evidence="1 2">Norma</strain>
    </source>
</reference>
<dbReference type="AlphaFoldDB" id="A0A0M4N8Y9"/>
<protein>
    <submittedName>
        <fullName evidence="1">Uncharacterized protein</fullName>
    </submittedName>
</protein>
<name>A0A0M4N8Y9_LEPIR</name>
<gene>
    <name evidence="1" type="ORF">G436_2259</name>
</gene>
<proteinExistence type="predicted"/>
<dbReference type="Proteomes" id="UP000056502">
    <property type="component" value="Chromosome I"/>
</dbReference>